<evidence type="ECO:0000313" key="4">
    <source>
        <dbReference type="Proteomes" id="UP001530377"/>
    </source>
</evidence>
<dbReference type="AlphaFoldDB" id="A0ABD3R7T4"/>
<proteinExistence type="predicted"/>
<evidence type="ECO:0000313" key="3">
    <source>
        <dbReference type="EMBL" id="KAL3808817.1"/>
    </source>
</evidence>
<dbReference type="Pfam" id="PF24325">
    <property type="entry name" value="DUF7495"/>
    <property type="match status" value="1"/>
</dbReference>
<dbReference type="Proteomes" id="UP001530377">
    <property type="component" value="Unassembled WGS sequence"/>
</dbReference>
<feature type="compositionally biased region" description="Low complexity" evidence="1">
    <location>
        <begin position="13"/>
        <end position="23"/>
    </location>
</feature>
<name>A0ABD3R7T4_9STRA</name>
<dbReference type="EMBL" id="JALLPB020000468">
    <property type="protein sequence ID" value="KAL3808817.1"/>
    <property type="molecule type" value="Genomic_DNA"/>
</dbReference>
<protein>
    <recommendedName>
        <fullName evidence="2">DUF7495 domain-containing protein</fullName>
    </recommendedName>
</protein>
<comment type="caution">
    <text evidence="3">The sequence shown here is derived from an EMBL/GenBank/DDBJ whole genome shotgun (WGS) entry which is preliminary data.</text>
</comment>
<evidence type="ECO:0000259" key="2">
    <source>
        <dbReference type="Pfam" id="PF24325"/>
    </source>
</evidence>
<reference evidence="3 4" key="1">
    <citation type="submission" date="2024-10" db="EMBL/GenBank/DDBJ databases">
        <title>Updated reference genomes for cyclostephanoid diatoms.</title>
        <authorList>
            <person name="Roberts W.R."/>
            <person name="Alverson A.J."/>
        </authorList>
    </citation>
    <scope>NUCLEOTIDE SEQUENCE [LARGE SCALE GENOMIC DNA]</scope>
    <source>
        <strain evidence="3 4">AJA228-03</strain>
    </source>
</reference>
<feature type="compositionally biased region" description="Low complexity" evidence="1">
    <location>
        <begin position="182"/>
        <end position="195"/>
    </location>
</feature>
<sequence length="353" mass="38332">MLPHHDGAGQGRSSSPPDADVAPPMSPDDADVANAAHLDDLESSDKIHDISSFQEIDLPPPPHINDSVGQVDDDNRSVCPSVVEGLDYRRAKKYYYLLPLARKYKFWILGFSISASLLILAVGLSARAVITSNDDDGGEGRGRIYVSDSPPLPPPPTHDDSNDDYTVPIDVVGDDETGETVSSPSSSSSSSSSLSSSKSRAWFQRTSVQYSNFLETMLQEAGTIDEANLAGEFCDAQDMTLCGYDDYCPNGRGHDPYPGGPIDEQIEYWGNALEESQWAPYSYRTSTGSIVDDGDWVQVGTISEEDGGGQDLGYGRCYTYAFMISNPNTIQSKIEDAVAEDHRVWILCCGTDQ</sequence>
<gene>
    <name evidence="3" type="ORF">ACHAXA_001126</name>
</gene>
<feature type="region of interest" description="Disordered" evidence="1">
    <location>
        <begin position="131"/>
        <end position="195"/>
    </location>
</feature>
<accession>A0ABD3R7T4</accession>
<keyword evidence="4" id="KW-1185">Reference proteome</keyword>
<dbReference type="InterPro" id="IPR055918">
    <property type="entry name" value="DUF7495"/>
</dbReference>
<evidence type="ECO:0000256" key="1">
    <source>
        <dbReference type="SAM" id="MobiDB-lite"/>
    </source>
</evidence>
<organism evidence="3 4">
    <name type="scientific">Cyclostephanos tholiformis</name>
    <dbReference type="NCBI Taxonomy" id="382380"/>
    <lineage>
        <taxon>Eukaryota</taxon>
        <taxon>Sar</taxon>
        <taxon>Stramenopiles</taxon>
        <taxon>Ochrophyta</taxon>
        <taxon>Bacillariophyta</taxon>
        <taxon>Coscinodiscophyceae</taxon>
        <taxon>Thalassiosirophycidae</taxon>
        <taxon>Stephanodiscales</taxon>
        <taxon>Stephanodiscaceae</taxon>
        <taxon>Cyclostephanos</taxon>
    </lineage>
</organism>
<feature type="region of interest" description="Disordered" evidence="1">
    <location>
        <begin position="1"/>
        <end position="38"/>
    </location>
</feature>
<feature type="domain" description="DUF7495" evidence="2">
    <location>
        <begin position="230"/>
        <end position="349"/>
    </location>
</feature>